<dbReference type="Proteomes" id="UP000475862">
    <property type="component" value="Unassembled WGS sequence"/>
</dbReference>
<dbReference type="OrthoDB" id="8197748at2759"/>
<name>A0A6G0TI73_APHGL</name>
<evidence type="ECO:0000256" key="2">
    <source>
        <dbReference type="SAM" id="MobiDB-lite"/>
    </source>
</evidence>
<feature type="region of interest" description="Disordered" evidence="2">
    <location>
        <begin position="535"/>
        <end position="596"/>
    </location>
</feature>
<gene>
    <name evidence="3" type="ORF">AGLY_009931</name>
</gene>
<feature type="coiled-coil region" evidence="1">
    <location>
        <begin position="480"/>
        <end position="510"/>
    </location>
</feature>
<accession>A0A6G0TI73</accession>
<evidence type="ECO:0000256" key="1">
    <source>
        <dbReference type="SAM" id="Coils"/>
    </source>
</evidence>
<protein>
    <submittedName>
        <fullName evidence="3">Uncharacterized protein</fullName>
    </submittedName>
</protein>
<feature type="compositionally biased region" description="Low complexity" evidence="2">
    <location>
        <begin position="263"/>
        <end position="272"/>
    </location>
</feature>
<feature type="compositionally biased region" description="Polar residues" evidence="2">
    <location>
        <begin position="420"/>
        <end position="443"/>
    </location>
</feature>
<reference evidence="3 4" key="1">
    <citation type="submission" date="2019-08" db="EMBL/GenBank/DDBJ databases">
        <title>The genome of the soybean aphid Biotype 1, its phylome, world population structure and adaptation to the North American continent.</title>
        <authorList>
            <person name="Giordano R."/>
            <person name="Donthu R.K."/>
            <person name="Hernandez A.G."/>
            <person name="Wright C.L."/>
            <person name="Zimin A.V."/>
        </authorList>
    </citation>
    <scope>NUCLEOTIDE SEQUENCE [LARGE SCALE GENOMIC DNA]</scope>
    <source>
        <tissue evidence="3">Whole aphids</tissue>
    </source>
</reference>
<evidence type="ECO:0000313" key="3">
    <source>
        <dbReference type="EMBL" id="KAE9532308.1"/>
    </source>
</evidence>
<dbReference type="AlphaFoldDB" id="A0A6G0TI73"/>
<proteinExistence type="predicted"/>
<keyword evidence="4" id="KW-1185">Reference proteome</keyword>
<evidence type="ECO:0000313" key="4">
    <source>
        <dbReference type="Proteomes" id="UP000475862"/>
    </source>
</evidence>
<sequence>MWYIGGINGAFVVIWRNCRDDVRSVRLGGMTGSLRLSALLLLLLSRWASADLEKGEDEYVRSWVIIEEQLVPPSRDELLATGGAGTAGGGVSGGGVAGRRITPKSVFVAPSFNKCSDGYRPDSMGRCVKVVKINQAAQWDFLIKQLNSMYGSGTSGVGFPMLPGASAYQPATTTTTEPPLQKTDSPGPFQLNIPLVGSGVVDPDNQTMDPVDEFTTTSTTTAGTATAGTTTTNPTTTTTKTTTTTTTSTAASTTVEDDDVATTDRPVTTTVDGDPDDDRTTITATAVTTADAADTVRPRPYRNRYQTTHAEDAITVTPPSYDSTTTATYTKTKYADSSKTTIAGTEDPSYQTFKTTGGASLSSSFSSPVVTTTAVDVTETDTPATAATPPETEEEDVVTVLAVAAAAAAVNGGDGDSGRPVSTTRLPYTTGGSRTQSPVTDTVTPEYYDDQPEEPTSSPEPDCSAPDAYRYYAACAGFRQQQQFEQLQQQQQLLQQHQQQQQLYQQQQQQFYHQQQQQHNHMAAELVKRPVAGGGVPVRFPGDEDPVSATSSDSANLIRFPGPAPYRTTNKMYESSRHPTWWPTGWPDQQQQQQQQQQLQLQQQYPDDSLQQQHRLQHHLPQQKQDVRLWEFGSRLPKTTSTTTAVPAPPTQWYHRFF</sequence>
<organism evidence="3 4">
    <name type="scientific">Aphis glycines</name>
    <name type="common">Soybean aphid</name>
    <dbReference type="NCBI Taxonomy" id="307491"/>
    <lineage>
        <taxon>Eukaryota</taxon>
        <taxon>Metazoa</taxon>
        <taxon>Ecdysozoa</taxon>
        <taxon>Arthropoda</taxon>
        <taxon>Hexapoda</taxon>
        <taxon>Insecta</taxon>
        <taxon>Pterygota</taxon>
        <taxon>Neoptera</taxon>
        <taxon>Paraneoptera</taxon>
        <taxon>Hemiptera</taxon>
        <taxon>Sternorrhyncha</taxon>
        <taxon>Aphidomorpha</taxon>
        <taxon>Aphidoidea</taxon>
        <taxon>Aphididae</taxon>
        <taxon>Aphidini</taxon>
        <taxon>Aphis</taxon>
        <taxon>Aphis</taxon>
    </lineage>
</organism>
<comment type="caution">
    <text evidence="3">The sequence shown here is derived from an EMBL/GenBank/DDBJ whole genome shotgun (WGS) entry which is preliminary data.</text>
</comment>
<keyword evidence="1" id="KW-0175">Coiled coil</keyword>
<feature type="region of interest" description="Disordered" evidence="2">
    <location>
        <begin position="410"/>
        <end position="465"/>
    </location>
</feature>
<dbReference type="EMBL" id="VYZN01000039">
    <property type="protein sequence ID" value="KAE9532308.1"/>
    <property type="molecule type" value="Genomic_DNA"/>
</dbReference>
<feature type="compositionally biased region" description="Low complexity" evidence="2">
    <location>
        <begin position="216"/>
        <end position="254"/>
    </location>
</feature>
<feature type="region of interest" description="Disordered" evidence="2">
    <location>
        <begin position="216"/>
        <end position="279"/>
    </location>
</feature>